<dbReference type="AlphaFoldDB" id="A0AAN6SQ60"/>
<comment type="caution">
    <text evidence="3">The sequence shown here is derived from an EMBL/GenBank/DDBJ whole genome shotgun (WGS) entry which is preliminary data.</text>
</comment>
<evidence type="ECO:0000313" key="3">
    <source>
        <dbReference type="EMBL" id="KAK4038195.1"/>
    </source>
</evidence>
<dbReference type="PANTHER" id="PTHR12203">
    <property type="entry name" value="KDEL LYS-ASP-GLU-LEU CONTAINING - RELATED"/>
    <property type="match status" value="1"/>
</dbReference>
<dbReference type="SMART" id="SM00672">
    <property type="entry name" value="CAP10"/>
    <property type="match status" value="1"/>
</dbReference>
<feature type="domain" description="Glycosyl transferase CAP10" evidence="2">
    <location>
        <begin position="537"/>
        <end position="828"/>
    </location>
</feature>
<dbReference type="PANTHER" id="PTHR12203:SF61">
    <property type="entry name" value="CAPSULE PROTEIN"/>
    <property type="match status" value="1"/>
</dbReference>
<accession>A0AAN6SQ60</accession>
<dbReference type="Pfam" id="PF05686">
    <property type="entry name" value="Glyco_transf_90"/>
    <property type="match status" value="1"/>
</dbReference>
<gene>
    <name evidence="3" type="ORF">C8A01DRAFT_17708</name>
</gene>
<organism evidence="3 4">
    <name type="scientific">Parachaetomium inaequale</name>
    <dbReference type="NCBI Taxonomy" id="2588326"/>
    <lineage>
        <taxon>Eukaryota</taxon>
        <taxon>Fungi</taxon>
        <taxon>Dikarya</taxon>
        <taxon>Ascomycota</taxon>
        <taxon>Pezizomycotina</taxon>
        <taxon>Sordariomycetes</taxon>
        <taxon>Sordariomycetidae</taxon>
        <taxon>Sordariales</taxon>
        <taxon>Chaetomiaceae</taxon>
        <taxon>Parachaetomium</taxon>
    </lineage>
</organism>
<evidence type="ECO:0000313" key="4">
    <source>
        <dbReference type="Proteomes" id="UP001303115"/>
    </source>
</evidence>
<dbReference type="EMBL" id="MU854437">
    <property type="protein sequence ID" value="KAK4038195.1"/>
    <property type="molecule type" value="Genomic_DNA"/>
</dbReference>
<keyword evidence="4" id="KW-1185">Reference proteome</keyword>
<sequence>MSAPRCTSSSRTWANTFTTATVDPVVGAAGAAGLCAVGVHWLSSSSAGGVSQSAEVGSEVVCWGVLPFLVAGVRRWGGAHQDRARGERGGSGSGLEAGVGLLGGDGGGGKAASSWSVGVVAVGVVVAACYTAEVGEVGLFPVLTPLLLVADRKLRSEAQRSEPGIAALANTVWGTASVALVACLALLSWSLLELALLTVPVAALLVVYIALIPRAVAGPRLLPLVPDLEDAILSLSGKVVVLLVGVLARHTSWCTATAIGTFGLVASRDPFIQLSELEALSPVIASLLALAQLIFMLPKQAKGRLALWALFLVSLGPYLANIVAIRTAQSSALHSQEHPAELLIRSAKADFERLLERQSKTYTAAVEEYQRRYGVAPPPGFKEWYEFAVANQSPIIDEFDIIYGSVSPFWKLSGKEVVQIMNDAHQTPSIDLWLCSFSGATAETHCSHPARGSDRHTGDMFNKLLGDLRGVLPDTKFLVNHLDEPRVLIPPSSSPDKTPFTLTDLSERPTWDAVTKFCASQPHPRRPNPLETVGLPLVTDLNATLNLCIRPEYASTHGLFQAPPSFRIIEGLVPVLSTGAPSTMSDILFPSPAYIVEPQFRYNPAVDPPWPDKSNHLYWTGSTTGAVASEGSNNWRAFHRQRFLALAQNLPPRQQHTYLREDPSSPGRVTTAQSGFLNGRWYKVFPTRIFQCSPPGGAACRQQRAYFRSLPWQDGDAALGAKLVFDLDGNGISGRFYKLLASRSLVMKQTLLREWHDERLVPWAHYVPVSVGMGEVPEVVGWFLGTGRGMEMAREVADGGAEWFGMGMREVDVKIYMWRLVLELARVGDAGRGVLKG</sequence>
<dbReference type="Proteomes" id="UP001303115">
    <property type="component" value="Unassembled WGS sequence"/>
</dbReference>
<evidence type="ECO:0000256" key="1">
    <source>
        <dbReference type="SAM" id="Phobius"/>
    </source>
</evidence>
<keyword evidence="1" id="KW-1133">Transmembrane helix</keyword>
<dbReference type="InterPro" id="IPR051091">
    <property type="entry name" value="O-Glucosyltr/Glycosyltrsf_90"/>
</dbReference>
<feature type="transmembrane region" description="Helical" evidence="1">
    <location>
        <begin position="194"/>
        <end position="212"/>
    </location>
</feature>
<reference evidence="4" key="1">
    <citation type="journal article" date="2023" name="Mol. Phylogenet. Evol.">
        <title>Genome-scale phylogeny and comparative genomics of the fungal order Sordariales.</title>
        <authorList>
            <person name="Hensen N."/>
            <person name="Bonometti L."/>
            <person name="Westerberg I."/>
            <person name="Brannstrom I.O."/>
            <person name="Guillou S."/>
            <person name="Cros-Aarteil S."/>
            <person name="Calhoun S."/>
            <person name="Haridas S."/>
            <person name="Kuo A."/>
            <person name="Mondo S."/>
            <person name="Pangilinan J."/>
            <person name="Riley R."/>
            <person name="LaButti K."/>
            <person name="Andreopoulos B."/>
            <person name="Lipzen A."/>
            <person name="Chen C."/>
            <person name="Yan M."/>
            <person name="Daum C."/>
            <person name="Ng V."/>
            <person name="Clum A."/>
            <person name="Steindorff A."/>
            <person name="Ohm R.A."/>
            <person name="Martin F."/>
            <person name="Silar P."/>
            <person name="Natvig D.O."/>
            <person name="Lalanne C."/>
            <person name="Gautier V."/>
            <person name="Ament-Velasquez S.L."/>
            <person name="Kruys A."/>
            <person name="Hutchinson M.I."/>
            <person name="Powell A.J."/>
            <person name="Barry K."/>
            <person name="Miller A.N."/>
            <person name="Grigoriev I.V."/>
            <person name="Debuchy R."/>
            <person name="Gladieux P."/>
            <person name="Hiltunen Thoren M."/>
            <person name="Johannesson H."/>
        </authorList>
    </citation>
    <scope>NUCLEOTIDE SEQUENCE [LARGE SCALE GENOMIC DNA]</scope>
    <source>
        <strain evidence="4">CBS 284.82</strain>
    </source>
</reference>
<keyword evidence="1" id="KW-0812">Transmembrane</keyword>
<evidence type="ECO:0000259" key="2">
    <source>
        <dbReference type="SMART" id="SM00672"/>
    </source>
</evidence>
<dbReference type="InterPro" id="IPR006598">
    <property type="entry name" value="CAP10"/>
</dbReference>
<protein>
    <submittedName>
        <fullName evidence="3">Glycosyltransferase</fullName>
    </submittedName>
</protein>
<keyword evidence="1" id="KW-0472">Membrane</keyword>
<feature type="transmembrane region" description="Helical" evidence="1">
    <location>
        <begin position="165"/>
        <end position="188"/>
    </location>
</feature>
<name>A0AAN6SQ60_9PEZI</name>
<feature type="transmembrane region" description="Helical" evidence="1">
    <location>
        <begin position="305"/>
        <end position="325"/>
    </location>
</feature>
<proteinExistence type="predicted"/>